<accession>A0ABD2KT12</accession>
<reference evidence="1 2" key="1">
    <citation type="submission" date="2024-10" db="EMBL/GenBank/DDBJ databases">
        <authorList>
            <person name="Kim D."/>
        </authorList>
    </citation>
    <scope>NUCLEOTIDE SEQUENCE [LARGE SCALE GENOMIC DNA]</scope>
    <source>
        <strain evidence="1">BH-2024</strain>
    </source>
</reference>
<comment type="caution">
    <text evidence="1">The sequence shown here is derived from an EMBL/GenBank/DDBJ whole genome shotgun (WGS) entry which is preliminary data.</text>
</comment>
<sequence>MRAIYFFIALSLPVQCPQTTKNREMLYSDGFEYKKRPVKGRRNPILARVAKEGMKGMARQHLEAHQRNLIAQERVTLSDEARQAINRRLKTGKLSHYYATNNEYKILVRSLAALSFLEEIRVLPAFNLIRQRANELGIQAVPNAGQPVAIFDYFGRNYVNGHDGRPPLFPVHTWNHHDSVLQDLGRTNNAQEGFHLALRMQFNSVHPPLSK</sequence>
<protein>
    <submittedName>
        <fullName evidence="1">Uncharacterized protein</fullName>
    </submittedName>
</protein>
<proteinExistence type="predicted"/>
<evidence type="ECO:0000313" key="2">
    <source>
        <dbReference type="Proteomes" id="UP001620626"/>
    </source>
</evidence>
<gene>
    <name evidence="1" type="ORF">niasHT_025809</name>
</gene>
<organism evidence="1 2">
    <name type="scientific">Heterodera trifolii</name>
    <dbReference type="NCBI Taxonomy" id="157864"/>
    <lineage>
        <taxon>Eukaryota</taxon>
        <taxon>Metazoa</taxon>
        <taxon>Ecdysozoa</taxon>
        <taxon>Nematoda</taxon>
        <taxon>Chromadorea</taxon>
        <taxon>Rhabditida</taxon>
        <taxon>Tylenchina</taxon>
        <taxon>Tylenchomorpha</taxon>
        <taxon>Tylenchoidea</taxon>
        <taxon>Heteroderidae</taxon>
        <taxon>Heteroderinae</taxon>
        <taxon>Heterodera</taxon>
    </lineage>
</organism>
<dbReference type="EMBL" id="JBICBT010000667">
    <property type="protein sequence ID" value="KAL3106018.1"/>
    <property type="molecule type" value="Genomic_DNA"/>
</dbReference>
<keyword evidence="2" id="KW-1185">Reference proteome</keyword>
<dbReference type="Proteomes" id="UP001620626">
    <property type="component" value="Unassembled WGS sequence"/>
</dbReference>
<name>A0ABD2KT12_9BILA</name>
<dbReference type="AlphaFoldDB" id="A0ABD2KT12"/>
<evidence type="ECO:0000313" key="1">
    <source>
        <dbReference type="EMBL" id="KAL3106018.1"/>
    </source>
</evidence>